<protein>
    <submittedName>
        <fullName evidence="2">Uncharacterized protein</fullName>
    </submittedName>
</protein>
<dbReference type="OrthoDB" id="4185962at2759"/>
<evidence type="ECO:0000313" key="3">
    <source>
        <dbReference type="Proteomes" id="UP000247233"/>
    </source>
</evidence>
<feature type="compositionally biased region" description="Polar residues" evidence="1">
    <location>
        <begin position="300"/>
        <end position="319"/>
    </location>
</feature>
<proteinExistence type="predicted"/>
<feature type="compositionally biased region" description="Basic and acidic residues" evidence="1">
    <location>
        <begin position="392"/>
        <end position="402"/>
    </location>
</feature>
<accession>A0A317URL7</accession>
<feature type="region of interest" description="Disordered" evidence="1">
    <location>
        <begin position="197"/>
        <end position="319"/>
    </location>
</feature>
<gene>
    <name evidence="2" type="ORF">BO70DRAFT_401405</name>
</gene>
<feature type="region of interest" description="Disordered" evidence="1">
    <location>
        <begin position="490"/>
        <end position="575"/>
    </location>
</feature>
<dbReference type="AlphaFoldDB" id="A0A317URL7"/>
<evidence type="ECO:0000313" key="2">
    <source>
        <dbReference type="EMBL" id="PWY64275.1"/>
    </source>
</evidence>
<feature type="compositionally biased region" description="Polar residues" evidence="1">
    <location>
        <begin position="1"/>
        <end position="10"/>
    </location>
</feature>
<feature type="compositionally biased region" description="Polar residues" evidence="1">
    <location>
        <begin position="403"/>
        <end position="414"/>
    </location>
</feature>
<feature type="compositionally biased region" description="Polar residues" evidence="1">
    <location>
        <begin position="113"/>
        <end position="129"/>
    </location>
</feature>
<organism evidence="2 3">
    <name type="scientific">Aspergillus heteromorphus CBS 117.55</name>
    <dbReference type="NCBI Taxonomy" id="1448321"/>
    <lineage>
        <taxon>Eukaryota</taxon>
        <taxon>Fungi</taxon>
        <taxon>Dikarya</taxon>
        <taxon>Ascomycota</taxon>
        <taxon>Pezizomycotina</taxon>
        <taxon>Eurotiomycetes</taxon>
        <taxon>Eurotiomycetidae</taxon>
        <taxon>Eurotiales</taxon>
        <taxon>Aspergillaceae</taxon>
        <taxon>Aspergillus</taxon>
        <taxon>Aspergillus subgen. Circumdati</taxon>
    </lineage>
</organism>
<feature type="region of interest" description="Disordered" evidence="1">
    <location>
        <begin position="361"/>
        <end position="471"/>
    </location>
</feature>
<comment type="caution">
    <text evidence="2">The sequence shown here is derived from an EMBL/GenBank/DDBJ whole genome shotgun (WGS) entry which is preliminary data.</text>
</comment>
<feature type="region of interest" description="Disordered" evidence="1">
    <location>
        <begin position="1"/>
        <end position="77"/>
    </location>
</feature>
<dbReference type="Proteomes" id="UP000247233">
    <property type="component" value="Unassembled WGS sequence"/>
</dbReference>
<evidence type="ECO:0000256" key="1">
    <source>
        <dbReference type="SAM" id="MobiDB-lite"/>
    </source>
</evidence>
<feature type="compositionally biased region" description="Polar residues" evidence="1">
    <location>
        <begin position="254"/>
        <end position="275"/>
    </location>
</feature>
<dbReference type="VEuPathDB" id="FungiDB:BO70DRAFT_401405"/>
<feature type="region of interest" description="Disordered" evidence="1">
    <location>
        <begin position="108"/>
        <end position="138"/>
    </location>
</feature>
<dbReference type="GeneID" id="37069216"/>
<feature type="compositionally biased region" description="Basic and acidic residues" evidence="1">
    <location>
        <begin position="490"/>
        <end position="508"/>
    </location>
</feature>
<sequence>MDAPDQSSGANRRRQAWSFSLSIRPSASRRNRTSTPPPTCEESVHYPIFNPRDPRHNPSAASSWVKDDYYAPQHPNPSTSIRWMQDLPRRSLRRAHSGFLAFTSGMRRRPITTRPSQSDDIPRSWSSTDSGKDFSDQQATLYSSTVSEASTEEDVDFGTDLQRIRCKYPPETDDNLDRYLQSLPCPFAWDDWVPSGSAAGPSHRPEALAPAVPNVRSARSSHTGATEAGSHEMALNEIRAPPGDGSAEGGAQVDGSSQQVPSASGSYVSLSTGSENEGLALVSSASGNPQLPPATDDTPESATGSAFSSSRISSTLPVPTIEVTSCPTMPRDCASERPQVADTELAMESLALFDRLGLDEGQSGEDAMESKASESVPEHSGHSESQSTTDCNSHEAPLHDNHGAQSGGDSSVPGNASEGPDSEHAQTDVDCTSPAHRTDPREDTTFGTDGAGDRPEENADAASVLESSSSHGDLTLLLALRDEYFLVDKSNDLRPDRGNGAAKAERSFSGDGCLYSGPGLDRNSSHRPQEIPEMIGPRTPLPVHTTRPFRVERDASDSTDEYLMTYPGSPRHYFS</sequence>
<reference evidence="2 3" key="1">
    <citation type="submission" date="2016-12" db="EMBL/GenBank/DDBJ databases">
        <title>The genomes of Aspergillus section Nigri reveals drivers in fungal speciation.</title>
        <authorList>
            <consortium name="DOE Joint Genome Institute"/>
            <person name="Vesth T.C."/>
            <person name="Nybo J."/>
            <person name="Theobald S."/>
            <person name="Brandl J."/>
            <person name="Frisvad J.C."/>
            <person name="Nielsen K.F."/>
            <person name="Lyhne E.K."/>
            <person name="Kogle M.E."/>
            <person name="Kuo A."/>
            <person name="Riley R."/>
            <person name="Clum A."/>
            <person name="Nolan M."/>
            <person name="Lipzen A."/>
            <person name="Salamov A."/>
            <person name="Henrissat B."/>
            <person name="Wiebenga A."/>
            <person name="De Vries R.P."/>
            <person name="Grigoriev I.V."/>
            <person name="Mortensen U.H."/>
            <person name="Andersen M.R."/>
            <person name="Baker S.E."/>
        </authorList>
    </citation>
    <scope>NUCLEOTIDE SEQUENCE [LARGE SCALE GENOMIC DNA]</scope>
    <source>
        <strain evidence="2 3">CBS 117.55</strain>
    </source>
</reference>
<name>A0A317URL7_9EURO</name>
<feature type="compositionally biased region" description="Basic and acidic residues" evidence="1">
    <location>
        <begin position="368"/>
        <end position="382"/>
    </location>
</feature>
<keyword evidence="3" id="KW-1185">Reference proteome</keyword>
<dbReference type="EMBL" id="MSFL01000066">
    <property type="protein sequence ID" value="PWY64275.1"/>
    <property type="molecule type" value="Genomic_DNA"/>
</dbReference>
<dbReference type="RefSeq" id="XP_025394247.1">
    <property type="nucleotide sequence ID" value="XM_025546979.1"/>
</dbReference>